<dbReference type="InterPro" id="IPR046982">
    <property type="entry name" value="BIN3/RVS161-like"/>
</dbReference>
<dbReference type="CGD" id="CAL0000164004">
    <property type="gene designation" value="Cd36_08340"/>
</dbReference>
<dbReference type="Gene3D" id="2.30.30.40">
    <property type="entry name" value="SH3 Domains"/>
    <property type="match status" value="1"/>
</dbReference>
<dbReference type="RefSeq" id="XP_002417480.1">
    <property type="nucleotide sequence ID" value="XM_002417435.1"/>
</dbReference>
<dbReference type="PANTHER" id="PTHR47174">
    <property type="entry name" value="BRIDGING INTEGRATOR 3"/>
    <property type="match status" value="1"/>
</dbReference>
<dbReference type="SUPFAM" id="SSF103657">
    <property type="entry name" value="BAR/IMD domain-like"/>
    <property type="match status" value="1"/>
</dbReference>
<dbReference type="PROSITE" id="PS50002">
    <property type="entry name" value="SH3"/>
    <property type="match status" value="1"/>
</dbReference>
<accession>B9W8R0</accession>
<dbReference type="GO" id="GO:0006897">
    <property type="term" value="P:endocytosis"/>
    <property type="evidence" value="ECO:0007669"/>
    <property type="project" value="InterPro"/>
</dbReference>
<keyword evidence="6" id="KW-1185">Reference proteome</keyword>
<evidence type="ECO:0000256" key="2">
    <source>
        <dbReference type="PROSITE-ProRule" id="PRU00192"/>
    </source>
</evidence>
<dbReference type="GO" id="GO:0030447">
    <property type="term" value="P:filamentous growth"/>
    <property type="evidence" value="ECO:0007669"/>
    <property type="project" value="UniProtKB-ARBA"/>
</dbReference>
<dbReference type="GO" id="GO:0031097">
    <property type="term" value="C:medial cortex"/>
    <property type="evidence" value="ECO:0007669"/>
    <property type="project" value="TreeGrafter"/>
</dbReference>
<dbReference type="InterPro" id="IPR036028">
    <property type="entry name" value="SH3-like_dom_sf"/>
</dbReference>
<dbReference type="GO" id="GO:1990528">
    <property type="term" value="C:Rvs161p-Rvs167p complex"/>
    <property type="evidence" value="ECO:0007669"/>
    <property type="project" value="TreeGrafter"/>
</dbReference>
<gene>
    <name evidence="4" type="ordered locus">Cd36_08340</name>
    <name evidence="5" type="ORF">CD36_08340</name>
</gene>
<dbReference type="SUPFAM" id="SSF50044">
    <property type="entry name" value="SH3-domain"/>
    <property type="match status" value="1"/>
</dbReference>
<sequence>MSSEINKLSNLVSNHLKIVDKKITGNEQFHWNRLKRTPQILKQKIKFAAGSYTVDQTFNELDEELIAIEASIKKLSKYAKVFGESMNQILSNSVGSAESFQNLIDPYTNLKNDSQILDDAYTAWSKITKYKHKVKDIFVETEIDHLVSSVEKKLSEICKIYNAVFKKIELRKTALLDYDKVYNDHESLLLKQEQSELTLKQNNQLYSLERKLEDTKTRYTRINSLLVRELPLLICFTQEAMGYVQAHIYYVHLTFCYQVSERIKEHDLIENDVNKIVSDFLLKNDPIVKEIETSILAPHQIDSNNDYAKINESYCYALHDFAGEEESDLRFSKGDKIKILVGNGTWWEGQLHGKIGQFPSNYVQLV</sequence>
<dbReference type="GO" id="GO:0030479">
    <property type="term" value="C:actin cortical patch"/>
    <property type="evidence" value="ECO:0007669"/>
    <property type="project" value="TreeGrafter"/>
</dbReference>
<dbReference type="eggNOG" id="KOG3771">
    <property type="taxonomic scope" value="Eukaryota"/>
</dbReference>
<dbReference type="InterPro" id="IPR027267">
    <property type="entry name" value="AH/BAR_dom_sf"/>
</dbReference>
<feature type="domain" description="SH3" evidence="3">
    <location>
        <begin position="310"/>
        <end position="366"/>
    </location>
</feature>
<dbReference type="GO" id="GO:0043332">
    <property type="term" value="C:mating projection tip"/>
    <property type="evidence" value="ECO:0007669"/>
    <property type="project" value="TreeGrafter"/>
</dbReference>
<evidence type="ECO:0000313" key="6">
    <source>
        <dbReference type="Proteomes" id="UP000002605"/>
    </source>
</evidence>
<evidence type="ECO:0000313" key="4">
    <source>
        <dbReference type="CGD" id="CAL0000164004"/>
    </source>
</evidence>
<dbReference type="CDD" id="cd07599">
    <property type="entry name" value="BAR_Rvs167p"/>
    <property type="match status" value="1"/>
</dbReference>
<organism evidence="5 6">
    <name type="scientific">Candida dubliniensis (strain CD36 / ATCC MYA-646 / CBS 7987 / NCPF 3949 / NRRL Y-17841)</name>
    <name type="common">Yeast</name>
    <dbReference type="NCBI Taxonomy" id="573826"/>
    <lineage>
        <taxon>Eukaryota</taxon>
        <taxon>Fungi</taxon>
        <taxon>Dikarya</taxon>
        <taxon>Ascomycota</taxon>
        <taxon>Saccharomycotina</taxon>
        <taxon>Pichiomycetes</taxon>
        <taxon>Debaryomycetaceae</taxon>
        <taxon>Candida/Lodderomyces clade</taxon>
        <taxon>Candida</taxon>
    </lineage>
</organism>
<dbReference type="KEGG" id="cdu:CD36_08340"/>
<dbReference type="HOGENOM" id="CLU_025518_0_0_1"/>
<proteinExistence type="predicted"/>
<dbReference type="GO" id="GO:0051666">
    <property type="term" value="P:actin cortical patch localization"/>
    <property type="evidence" value="ECO:0007669"/>
    <property type="project" value="InterPro"/>
</dbReference>
<dbReference type="EMBL" id="FM992688">
    <property type="protein sequence ID" value="CAX45133.1"/>
    <property type="molecule type" value="Genomic_DNA"/>
</dbReference>
<reference evidence="5 6" key="1">
    <citation type="journal article" date="2009" name="Genome Res.">
        <title>Comparative genomics of the fungal pathogens Candida dubliniensis and Candida albicans.</title>
        <authorList>
            <person name="Jackson A.P."/>
            <person name="Gamble J.A."/>
            <person name="Yeomans T."/>
            <person name="Moran G.P."/>
            <person name="Saunders D."/>
            <person name="Harris D."/>
            <person name="Aslett M."/>
            <person name="Barrell J.F."/>
            <person name="Butler G."/>
            <person name="Citiulo F."/>
            <person name="Coleman D.C."/>
            <person name="de Groot P.W.J."/>
            <person name="Goodwin T.J."/>
            <person name="Quail M.A."/>
            <person name="McQuillan J."/>
            <person name="Munro C.A."/>
            <person name="Pain A."/>
            <person name="Poulter R.T."/>
            <person name="Rajandream M.A."/>
            <person name="Renauld H."/>
            <person name="Spiering M.J."/>
            <person name="Tivey A."/>
            <person name="Gow N.A.R."/>
            <person name="Barrell B."/>
            <person name="Sullivan D.J."/>
            <person name="Berriman M."/>
        </authorList>
    </citation>
    <scope>NUCLEOTIDE SEQUENCE [LARGE SCALE GENOMIC DNA]</scope>
    <source>
        <strain evidence="6">CD36 / ATCC MYA-646 / CBS 7987 / NCPF 3949 / NRRL Y-17841</strain>
    </source>
</reference>
<dbReference type="PANTHER" id="PTHR47174:SF1">
    <property type="entry name" value="REDUCED VIABILITY UPON STARVATION PROTEIN 167"/>
    <property type="match status" value="1"/>
</dbReference>
<dbReference type="PRINTS" id="PR00452">
    <property type="entry name" value="SH3DOMAIN"/>
</dbReference>
<dbReference type="GO" id="GO:0097320">
    <property type="term" value="P:plasma membrane tubulation"/>
    <property type="evidence" value="ECO:0007669"/>
    <property type="project" value="TreeGrafter"/>
</dbReference>
<dbReference type="Gene3D" id="1.20.1270.60">
    <property type="entry name" value="Arfaptin homology (AH) domain/BAR domain"/>
    <property type="match status" value="1"/>
</dbReference>
<dbReference type="CDD" id="cd00174">
    <property type="entry name" value="SH3"/>
    <property type="match status" value="1"/>
</dbReference>
<dbReference type="Pfam" id="PF00018">
    <property type="entry name" value="SH3_1"/>
    <property type="match status" value="1"/>
</dbReference>
<evidence type="ECO:0000256" key="1">
    <source>
        <dbReference type="ARBA" id="ARBA00022443"/>
    </source>
</evidence>
<evidence type="ECO:0000259" key="3">
    <source>
        <dbReference type="PROSITE" id="PS50002"/>
    </source>
</evidence>
<name>B9W8R0_CANDC</name>
<dbReference type="InterPro" id="IPR001452">
    <property type="entry name" value="SH3_domain"/>
</dbReference>
<dbReference type="Proteomes" id="UP000002605">
    <property type="component" value="Chromosome 1"/>
</dbReference>
<dbReference type="GO" id="GO:0008289">
    <property type="term" value="F:lipid binding"/>
    <property type="evidence" value="ECO:0007669"/>
    <property type="project" value="TreeGrafter"/>
</dbReference>
<dbReference type="VEuPathDB" id="FungiDB:CD36_08340"/>
<protein>
    <submittedName>
        <fullName evidence="5">Starvation-or genotoxic-stress mediator, protein, putative</fullName>
    </submittedName>
</protein>
<evidence type="ECO:0000313" key="5">
    <source>
        <dbReference type="EMBL" id="CAX45133.1"/>
    </source>
</evidence>
<dbReference type="FunFam" id="2.30.30.40:FF:000072">
    <property type="entry name" value="Unconventional Myosin IB"/>
    <property type="match status" value="1"/>
</dbReference>
<dbReference type="SMART" id="SM00326">
    <property type="entry name" value="SH3"/>
    <property type="match status" value="1"/>
</dbReference>
<dbReference type="AlphaFoldDB" id="B9W8R0"/>
<dbReference type="OrthoDB" id="10255128at2759"/>
<keyword evidence="1 2" id="KW-0728">SH3 domain</keyword>
<dbReference type="GeneID" id="8045025"/>